<accession>A0ABD1LTE5</accession>
<evidence type="ECO:0000313" key="2">
    <source>
        <dbReference type="Proteomes" id="UP001603857"/>
    </source>
</evidence>
<gene>
    <name evidence="1" type="ORF">Fmac_025253</name>
</gene>
<organism evidence="1 2">
    <name type="scientific">Flemingia macrophylla</name>
    <dbReference type="NCBI Taxonomy" id="520843"/>
    <lineage>
        <taxon>Eukaryota</taxon>
        <taxon>Viridiplantae</taxon>
        <taxon>Streptophyta</taxon>
        <taxon>Embryophyta</taxon>
        <taxon>Tracheophyta</taxon>
        <taxon>Spermatophyta</taxon>
        <taxon>Magnoliopsida</taxon>
        <taxon>eudicotyledons</taxon>
        <taxon>Gunneridae</taxon>
        <taxon>Pentapetalae</taxon>
        <taxon>rosids</taxon>
        <taxon>fabids</taxon>
        <taxon>Fabales</taxon>
        <taxon>Fabaceae</taxon>
        <taxon>Papilionoideae</taxon>
        <taxon>50 kb inversion clade</taxon>
        <taxon>NPAAA clade</taxon>
        <taxon>indigoferoid/millettioid clade</taxon>
        <taxon>Phaseoleae</taxon>
        <taxon>Flemingia</taxon>
    </lineage>
</organism>
<reference evidence="1 2" key="1">
    <citation type="submission" date="2024-08" db="EMBL/GenBank/DDBJ databases">
        <title>Insights into the chromosomal genome structure of Flemingia macrophylla.</title>
        <authorList>
            <person name="Ding Y."/>
            <person name="Zhao Y."/>
            <person name="Bi W."/>
            <person name="Wu M."/>
            <person name="Zhao G."/>
            <person name="Gong Y."/>
            <person name="Li W."/>
            <person name="Zhang P."/>
        </authorList>
    </citation>
    <scope>NUCLEOTIDE SEQUENCE [LARGE SCALE GENOMIC DNA]</scope>
    <source>
        <strain evidence="1">DYQJB</strain>
        <tissue evidence="1">Leaf</tissue>
    </source>
</reference>
<evidence type="ECO:0000313" key="1">
    <source>
        <dbReference type="EMBL" id="KAL2326195.1"/>
    </source>
</evidence>
<keyword evidence="2" id="KW-1185">Reference proteome</keyword>
<sequence>MSAGLCASLHSTFTASVSHPQVLPESRLPYLGLRKSHLHGSTLTPSVAPPPSWPLRVAPPRLHPESCVHPQGLPVDNSTAASPEIYGSPIPIPLTLSLPSNWPPLRMETIRKWLRHRRRHFCL</sequence>
<protein>
    <submittedName>
        <fullName evidence="1">Uncharacterized protein</fullName>
    </submittedName>
</protein>
<dbReference type="EMBL" id="JBGMDY010000008">
    <property type="protein sequence ID" value="KAL2326195.1"/>
    <property type="molecule type" value="Genomic_DNA"/>
</dbReference>
<proteinExistence type="predicted"/>
<dbReference type="Proteomes" id="UP001603857">
    <property type="component" value="Unassembled WGS sequence"/>
</dbReference>
<comment type="caution">
    <text evidence="1">The sequence shown here is derived from an EMBL/GenBank/DDBJ whole genome shotgun (WGS) entry which is preliminary data.</text>
</comment>
<name>A0ABD1LTE5_9FABA</name>
<dbReference type="AlphaFoldDB" id="A0ABD1LTE5"/>